<organism evidence="1">
    <name type="scientific">marine sediment metagenome</name>
    <dbReference type="NCBI Taxonomy" id="412755"/>
    <lineage>
        <taxon>unclassified sequences</taxon>
        <taxon>metagenomes</taxon>
        <taxon>ecological metagenomes</taxon>
    </lineage>
</organism>
<dbReference type="EMBL" id="BARU01037283">
    <property type="protein sequence ID" value="GAH86529.1"/>
    <property type="molecule type" value="Genomic_DNA"/>
</dbReference>
<dbReference type="InterPro" id="IPR024755">
    <property type="entry name" value="cpYpsA"/>
</dbReference>
<name>X1K8H7_9ZZZZ</name>
<proteinExistence type="predicted"/>
<dbReference type="Pfam" id="PF12694">
    <property type="entry name" value="cpYpsA"/>
    <property type="match status" value="1"/>
</dbReference>
<protein>
    <submittedName>
        <fullName evidence="1">Uncharacterized protein</fullName>
    </submittedName>
</protein>
<dbReference type="SUPFAM" id="SSF102405">
    <property type="entry name" value="MCP/YpsA-like"/>
    <property type="match status" value="1"/>
</dbReference>
<dbReference type="AlphaFoldDB" id="X1K8H7"/>
<comment type="caution">
    <text evidence="1">The sequence shown here is derived from an EMBL/GenBank/DDBJ whole genome shotgun (WGS) entry which is preliminary data.</text>
</comment>
<sequence length="105" mass="11513">MKKKMLVKKVISGGQTGVDQAGLEAAKELGIKTGGYIPRGFLTENGSDYSLKKFNLTEMKSTSYVIRSIFNVDNSDGTIAFRLKSSPGTDKTIGYCQTNDWTSYN</sequence>
<accession>X1K8H7</accession>
<reference evidence="1" key="1">
    <citation type="journal article" date="2014" name="Front. Microbiol.">
        <title>High frequency of phylogenetically diverse reductive dehalogenase-homologous genes in deep subseafloor sedimentary metagenomes.</title>
        <authorList>
            <person name="Kawai M."/>
            <person name="Futagami T."/>
            <person name="Toyoda A."/>
            <person name="Takaki Y."/>
            <person name="Nishi S."/>
            <person name="Hori S."/>
            <person name="Arai W."/>
            <person name="Tsubouchi T."/>
            <person name="Morono Y."/>
            <person name="Uchiyama I."/>
            <person name="Ito T."/>
            <person name="Fujiyama A."/>
            <person name="Inagaki F."/>
            <person name="Takami H."/>
        </authorList>
    </citation>
    <scope>NUCLEOTIDE SEQUENCE</scope>
    <source>
        <strain evidence="1">Expedition CK06-06</strain>
    </source>
</reference>
<evidence type="ECO:0000313" key="1">
    <source>
        <dbReference type="EMBL" id="GAH86529.1"/>
    </source>
</evidence>
<gene>
    <name evidence="1" type="ORF">S03H2_58127</name>
</gene>
<dbReference type="Gene3D" id="3.40.50.450">
    <property type="match status" value="1"/>
</dbReference>
<feature type="non-terminal residue" evidence="1">
    <location>
        <position position="105"/>
    </location>
</feature>